<dbReference type="Gene3D" id="1.20.1110.10">
    <property type="entry name" value="Calcium-transporting ATPase, transmembrane domain"/>
    <property type="match status" value="2"/>
</dbReference>
<dbReference type="Pfam" id="PF00690">
    <property type="entry name" value="Cation_ATPase_N"/>
    <property type="match status" value="1"/>
</dbReference>
<dbReference type="InterPro" id="IPR023214">
    <property type="entry name" value="HAD_sf"/>
</dbReference>
<gene>
    <name evidence="13" type="ORF">NCGR_LOCUS32956</name>
</gene>
<evidence type="ECO:0000256" key="11">
    <source>
        <dbReference type="RuleBase" id="RU362083"/>
    </source>
</evidence>
<evidence type="ECO:0000256" key="3">
    <source>
        <dbReference type="ARBA" id="ARBA00022692"/>
    </source>
</evidence>
<evidence type="ECO:0000313" key="14">
    <source>
        <dbReference type="Proteomes" id="UP000604825"/>
    </source>
</evidence>
<evidence type="ECO:0000256" key="4">
    <source>
        <dbReference type="ARBA" id="ARBA00022741"/>
    </source>
</evidence>
<comment type="similarity">
    <text evidence="2 11">Belongs to the cation transport ATPase (P-type) (TC 3.A.3) family. Type IIIA subfamily.</text>
</comment>
<dbReference type="Gene3D" id="6.10.140.890">
    <property type="match status" value="1"/>
</dbReference>
<feature type="transmembrane region" description="Helical" evidence="11">
    <location>
        <begin position="565"/>
        <end position="584"/>
    </location>
</feature>
<feature type="domain" description="Cation-transporting P-type ATPase N-terminal" evidence="12">
    <location>
        <begin position="1"/>
        <end position="73"/>
    </location>
</feature>
<dbReference type="InterPro" id="IPR004014">
    <property type="entry name" value="ATPase_P-typ_cation-transptr_N"/>
</dbReference>
<evidence type="ECO:0000256" key="5">
    <source>
        <dbReference type="ARBA" id="ARBA00022840"/>
    </source>
</evidence>
<dbReference type="SUPFAM" id="SSF81653">
    <property type="entry name" value="Calcium ATPase, transduction domain A"/>
    <property type="match status" value="1"/>
</dbReference>
<evidence type="ECO:0000256" key="6">
    <source>
        <dbReference type="ARBA" id="ARBA00022967"/>
    </source>
</evidence>
<feature type="transmembrane region" description="Helical" evidence="11">
    <location>
        <begin position="522"/>
        <end position="543"/>
    </location>
</feature>
<keyword evidence="7 11" id="KW-1133">Transmembrane helix</keyword>
<feature type="transmembrane region" description="Helical" evidence="11">
    <location>
        <begin position="596"/>
        <end position="617"/>
    </location>
</feature>
<keyword evidence="5 11" id="KW-0067">ATP-binding</keyword>
<dbReference type="InterPro" id="IPR001757">
    <property type="entry name" value="P_typ_ATPase"/>
</dbReference>
<keyword evidence="11" id="KW-0460">Magnesium</keyword>
<keyword evidence="11" id="KW-0813">Transport</keyword>
<dbReference type="InterPro" id="IPR023298">
    <property type="entry name" value="ATPase_P-typ_TM_dom_sf"/>
</dbReference>
<accession>A0A811PZ69</accession>
<dbReference type="InterPro" id="IPR006534">
    <property type="entry name" value="P-type_ATPase_IIIA"/>
</dbReference>
<keyword evidence="4 11" id="KW-0547">Nucleotide-binding</keyword>
<keyword evidence="6 11" id="KW-1278">Translocase</keyword>
<feature type="transmembrane region" description="Helical" evidence="11">
    <location>
        <begin position="629"/>
        <end position="646"/>
    </location>
</feature>
<comment type="subcellular location">
    <subcellularLocation>
        <location evidence="11">Cell membrane</location>
        <topology evidence="11">Multi-pass membrane protein</topology>
    </subcellularLocation>
    <subcellularLocation>
        <location evidence="1">Membrane</location>
        <topology evidence="1">Multi-pass membrane protein</topology>
    </subcellularLocation>
</comment>
<comment type="catalytic activity">
    <reaction evidence="10 11">
        <text>ATP + H2O + H(+)(in) = ADP + phosphate + 2 H(+)(out)</text>
        <dbReference type="Rhea" id="RHEA:20852"/>
        <dbReference type="ChEBI" id="CHEBI:15377"/>
        <dbReference type="ChEBI" id="CHEBI:15378"/>
        <dbReference type="ChEBI" id="CHEBI:30616"/>
        <dbReference type="ChEBI" id="CHEBI:43474"/>
        <dbReference type="ChEBI" id="CHEBI:456216"/>
        <dbReference type="EC" id="7.1.2.1"/>
    </reaction>
</comment>
<feature type="transmembrane region" description="Helical" evidence="11">
    <location>
        <begin position="457"/>
        <end position="477"/>
    </location>
</feature>
<organism evidence="13 14">
    <name type="scientific">Miscanthus lutarioriparius</name>
    <dbReference type="NCBI Taxonomy" id="422564"/>
    <lineage>
        <taxon>Eukaryota</taxon>
        <taxon>Viridiplantae</taxon>
        <taxon>Streptophyta</taxon>
        <taxon>Embryophyta</taxon>
        <taxon>Tracheophyta</taxon>
        <taxon>Spermatophyta</taxon>
        <taxon>Magnoliopsida</taxon>
        <taxon>Liliopsida</taxon>
        <taxon>Poales</taxon>
        <taxon>Poaceae</taxon>
        <taxon>PACMAD clade</taxon>
        <taxon>Panicoideae</taxon>
        <taxon>Andropogonodae</taxon>
        <taxon>Andropogoneae</taxon>
        <taxon>Saccharinae</taxon>
        <taxon>Miscanthus</taxon>
    </lineage>
</organism>
<dbReference type="GO" id="GO:0005524">
    <property type="term" value="F:ATP binding"/>
    <property type="evidence" value="ECO:0007669"/>
    <property type="project" value="UniProtKB-UniRule"/>
</dbReference>
<dbReference type="InterPro" id="IPR023299">
    <property type="entry name" value="ATPase_P-typ_cyto_dom_N"/>
</dbReference>
<proteinExistence type="inferred from homology"/>
<dbReference type="AlphaFoldDB" id="A0A811PZ69"/>
<sequence length="761" mass="83552">MQETVPVQEVFQHLKCSKQGLSSAEGENRLKIFGPNKLEEKTENKLLKFLGFMWNPLSWVMEAAAIMAIVLANGGGKPPDWQDFVGIVVLLFINSTISFIEENNAGNAAAALMAGLAPKTKVLRDGKWKEEDASILVPGDIISIKLGDIIPADARLLEGDPLKVDQAALTGESLPVNKHPGQGVFSGSTVKQGEIEAVVIATGVHTFFGKAAHLVDSTNNVGHFQLVLTAIGNFCIISIAVGMVIEIIVMYPIQHRAYRDGIDNLLVLLIGGIPIAMPTVLSVTMAIGSHRLSQQGAITKRMTAIEEMAGMDVLCSDKTGTLTLNKLTVDKTLIEVCGKGVDKDMVLLYAARASRVENQDAIDTCIVGMLADPKEARAGIKEVHFLPFNPVEKRTAITYVDGNGNWHRVSKGAPEQIIELCRMSKDAEKKIHALIDGYADRGLRSLGVSYQQRMKNYTIYAVSITIRIVLGFLLVALVWKFDFAPFMVLIIAILNDGTIMTISKDRVKPSPTPDSWKLKEIFATGIVLGTYMALATALFFYLAHDTDFFTKTFGVRSIKENDKEVMAALYLQVSIISQALIFVTRSRSWSFVERPGALLVIAFLAAQLVATCIAVYANWEFCKMQGIGWGWGGAIWVFSIVTYFPLDVLKFAIRYALSGKAWSNINNKTAFTNRTDYGRGEREAQWATAQRTLHGLNQATATSDLFGDNQGYRELSELAEQAAKRAEVARLRELHTLKGHVESVVKLKGLDIDTINQSYTV</sequence>
<dbReference type="GO" id="GO:0005886">
    <property type="term" value="C:plasma membrane"/>
    <property type="evidence" value="ECO:0007669"/>
    <property type="project" value="UniProtKB-SubCell"/>
</dbReference>
<dbReference type="FunFam" id="3.40.1110.10:FF:000005">
    <property type="entry name" value="Plasma membrane ATPase"/>
    <property type="match status" value="1"/>
</dbReference>
<dbReference type="InterPro" id="IPR059000">
    <property type="entry name" value="ATPase_P-type_domA"/>
</dbReference>
<dbReference type="Gene3D" id="3.40.50.1000">
    <property type="entry name" value="HAD superfamily/HAD-like"/>
    <property type="match status" value="1"/>
</dbReference>
<dbReference type="Gene3D" id="2.70.150.10">
    <property type="entry name" value="Calcium-transporting ATPase, cytoplasmic transduction domain A"/>
    <property type="match status" value="1"/>
</dbReference>
<dbReference type="PANTHER" id="PTHR42861">
    <property type="entry name" value="CALCIUM-TRANSPORTING ATPASE"/>
    <property type="match status" value="1"/>
</dbReference>
<dbReference type="Gene3D" id="3.40.1110.10">
    <property type="entry name" value="Calcium-transporting ATPase, cytoplasmic domain N"/>
    <property type="match status" value="1"/>
</dbReference>
<dbReference type="SMART" id="SM00831">
    <property type="entry name" value="Cation_ATPase_N"/>
    <property type="match status" value="1"/>
</dbReference>
<dbReference type="GO" id="GO:0120029">
    <property type="term" value="P:proton export across plasma membrane"/>
    <property type="evidence" value="ECO:0007669"/>
    <property type="project" value="UniProtKB-UniRule"/>
</dbReference>
<feature type="transmembrane region" description="Helical" evidence="11">
    <location>
        <begin position="226"/>
        <end position="253"/>
    </location>
</feature>
<evidence type="ECO:0000259" key="12">
    <source>
        <dbReference type="SMART" id="SM00831"/>
    </source>
</evidence>
<keyword evidence="3 11" id="KW-0812">Transmembrane</keyword>
<evidence type="ECO:0000256" key="7">
    <source>
        <dbReference type="ARBA" id="ARBA00022989"/>
    </source>
</evidence>
<dbReference type="EC" id="7.1.2.1" evidence="11"/>
<evidence type="ECO:0000256" key="1">
    <source>
        <dbReference type="ARBA" id="ARBA00004141"/>
    </source>
</evidence>
<evidence type="ECO:0000313" key="13">
    <source>
        <dbReference type="EMBL" id="CAD6249106.1"/>
    </source>
</evidence>
<dbReference type="Proteomes" id="UP000604825">
    <property type="component" value="Unassembled WGS sequence"/>
</dbReference>
<dbReference type="EMBL" id="CAJGYO010000008">
    <property type="protein sequence ID" value="CAD6249106.1"/>
    <property type="molecule type" value="Genomic_DNA"/>
</dbReference>
<dbReference type="OrthoDB" id="116380at2759"/>
<dbReference type="InterPro" id="IPR008250">
    <property type="entry name" value="ATPase_P-typ_transduc_dom_A_sf"/>
</dbReference>
<dbReference type="PROSITE" id="PS00154">
    <property type="entry name" value="ATPASE_E1_E2"/>
    <property type="match status" value="1"/>
</dbReference>
<dbReference type="SUPFAM" id="SSF81665">
    <property type="entry name" value="Calcium ATPase, transmembrane domain M"/>
    <property type="match status" value="1"/>
</dbReference>
<keyword evidence="11" id="KW-0375">Hydrogen ion transport</keyword>
<dbReference type="NCBIfam" id="TIGR01494">
    <property type="entry name" value="ATPase_P-type"/>
    <property type="match status" value="1"/>
</dbReference>
<comment type="caution">
    <text evidence="13">The sequence shown here is derived from an EMBL/GenBank/DDBJ whole genome shotgun (WGS) entry which is preliminary data.</text>
</comment>
<dbReference type="PRINTS" id="PR00119">
    <property type="entry name" value="CATATPASE"/>
</dbReference>
<evidence type="ECO:0000256" key="8">
    <source>
        <dbReference type="ARBA" id="ARBA00023065"/>
    </source>
</evidence>
<keyword evidence="9 11" id="KW-0472">Membrane</keyword>
<dbReference type="GO" id="GO:0008553">
    <property type="term" value="F:P-type proton-exporting transporter activity"/>
    <property type="evidence" value="ECO:0007669"/>
    <property type="project" value="UniProtKB-UniRule"/>
</dbReference>
<keyword evidence="8 11" id="KW-0406">Ion transport</keyword>
<evidence type="ECO:0000256" key="10">
    <source>
        <dbReference type="ARBA" id="ARBA00048122"/>
    </source>
</evidence>
<dbReference type="GO" id="GO:0016887">
    <property type="term" value="F:ATP hydrolysis activity"/>
    <property type="evidence" value="ECO:0007669"/>
    <property type="project" value="InterPro"/>
</dbReference>
<dbReference type="FunFam" id="2.70.150.10:FF:000004">
    <property type="entry name" value="Plasma membrane ATPase"/>
    <property type="match status" value="1"/>
</dbReference>
<dbReference type="NCBIfam" id="TIGR01647">
    <property type="entry name" value="ATPase-IIIA_H"/>
    <property type="match status" value="1"/>
</dbReference>
<feature type="transmembrane region" description="Helical" evidence="11">
    <location>
        <begin position="49"/>
        <end position="72"/>
    </location>
</feature>
<reference evidence="13" key="1">
    <citation type="submission" date="2020-10" db="EMBL/GenBank/DDBJ databases">
        <authorList>
            <person name="Han B."/>
            <person name="Lu T."/>
            <person name="Zhao Q."/>
            <person name="Huang X."/>
            <person name="Zhao Y."/>
        </authorList>
    </citation>
    <scope>NUCLEOTIDE SEQUENCE</scope>
</reference>
<keyword evidence="14" id="KW-1185">Reference proteome</keyword>
<dbReference type="InterPro" id="IPR018303">
    <property type="entry name" value="ATPase_P-typ_P_site"/>
</dbReference>
<dbReference type="Pfam" id="PF00122">
    <property type="entry name" value="E1-E2_ATPase"/>
    <property type="match status" value="1"/>
</dbReference>
<evidence type="ECO:0000256" key="2">
    <source>
        <dbReference type="ARBA" id="ARBA00008804"/>
    </source>
</evidence>
<protein>
    <recommendedName>
        <fullName evidence="11">Plasma membrane ATPase</fullName>
        <ecNumber evidence="11">7.1.2.1</ecNumber>
    </recommendedName>
</protein>
<name>A0A811PZ69_9POAL</name>
<evidence type="ECO:0000256" key="9">
    <source>
        <dbReference type="ARBA" id="ARBA00023136"/>
    </source>
</evidence>
<feature type="transmembrane region" description="Helical" evidence="11">
    <location>
        <begin position="265"/>
        <end position="287"/>
    </location>
</feature>
<dbReference type="SUPFAM" id="SSF81660">
    <property type="entry name" value="Metal cation-transporting ATPase, ATP-binding domain N"/>
    <property type="match status" value="1"/>
</dbReference>
<feature type="transmembrane region" description="Helical" evidence="11">
    <location>
        <begin position="84"/>
        <end position="100"/>
    </location>
</feature>